<keyword evidence="9" id="KW-0175">Coiled coil</keyword>
<evidence type="ECO:0000256" key="7">
    <source>
        <dbReference type="ARBA" id="ARBA00022840"/>
    </source>
</evidence>
<keyword evidence="8" id="KW-0902">Two-component regulatory system</keyword>
<name>A0A3E0AVQ9_9STAP</name>
<proteinExistence type="predicted"/>
<dbReference type="GO" id="GO:0016020">
    <property type="term" value="C:membrane"/>
    <property type="evidence" value="ECO:0007669"/>
    <property type="project" value="InterPro"/>
</dbReference>
<dbReference type="GO" id="GO:0005524">
    <property type="term" value="F:ATP binding"/>
    <property type="evidence" value="ECO:0007669"/>
    <property type="project" value="UniProtKB-KW"/>
</dbReference>
<keyword evidence="4" id="KW-0808">Transferase</keyword>
<dbReference type="GO" id="GO:0000155">
    <property type="term" value="F:phosphorelay sensor kinase activity"/>
    <property type="evidence" value="ECO:0007669"/>
    <property type="project" value="InterPro"/>
</dbReference>
<evidence type="ECO:0000256" key="4">
    <source>
        <dbReference type="ARBA" id="ARBA00022679"/>
    </source>
</evidence>
<keyword evidence="13" id="KW-1185">Reference proteome</keyword>
<dbReference type="InterPro" id="IPR011712">
    <property type="entry name" value="Sig_transdc_His_kin_sub3_dim/P"/>
</dbReference>
<feature type="coiled-coil region" evidence="9">
    <location>
        <begin position="110"/>
        <end position="148"/>
    </location>
</feature>
<keyword evidence="5" id="KW-0547">Nucleotide-binding</keyword>
<dbReference type="Gene3D" id="1.20.5.1930">
    <property type="match status" value="1"/>
</dbReference>
<feature type="transmembrane region" description="Helical" evidence="10">
    <location>
        <begin position="98"/>
        <end position="120"/>
    </location>
</feature>
<dbReference type="Gene3D" id="3.30.565.10">
    <property type="entry name" value="Histidine kinase-like ATPase, C-terminal domain"/>
    <property type="match status" value="1"/>
</dbReference>
<dbReference type="GO" id="GO:0046983">
    <property type="term" value="F:protein dimerization activity"/>
    <property type="evidence" value="ECO:0007669"/>
    <property type="project" value="InterPro"/>
</dbReference>
<dbReference type="InterPro" id="IPR036890">
    <property type="entry name" value="HATPase_C_sf"/>
</dbReference>
<feature type="domain" description="Signal transduction histidine kinase subgroup 3 dimerisation and phosphoacceptor" evidence="11">
    <location>
        <begin position="160"/>
        <end position="222"/>
    </location>
</feature>
<evidence type="ECO:0000259" key="11">
    <source>
        <dbReference type="Pfam" id="PF07730"/>
    </source>
</evidence>
<dbReference type="RefSeq" id="WP_115885326.1">
    <property type="nucleotide sequence ID" value="NZ_CBCSHX010000006.1"/>
</dbReference>
<keyword evidence="3" id="KW-0597">Phosphoprotein</keyword>
<dbReference type="EC" id="2.7.13.3" evidence="2"/>
<evidence type="ECO:0000256" key="10">
    <source>
        <dbReference type="SAM" id="Phobius"/>
    </source>
</evidence>
<dbReference type="AlphaFoldDB" id="A0A3E0AVQ9"/>
<dbReference type="InterPro" id="IPR050482">
    <property type="entry name" value="Sensor_HK_TwoCompSys"/>
</dbReference>
<evidence type="ECO:0000313" key="13">
    <source>
        <dbReference type="Proteomes" id="UP000257076"/>
    </source>
</evidence>
<organism evidence="12 13">
    <name type="scientific">Jeotgalicoccus halotolerans</name>
    <dbReference type="NCBI Taxonomy" id="157227"/>
    <lineage>
        <taxon>Bacteria</taxon>
        <taxon>Bacillati</taxon>
        <taxon>Bacillota</taxon>
        <taxon>Bacilli</taxon>
        <taxon>Bacillales</taxon>
        <taxon>Staphylococcaceae</taxon>
        <taxon>Jeotgalicoccus</taxon>
    </lineage>
</organism>
<evidence type="ECO:0000256" key="1">
    <source>
        <dbReference type="ARBA" id="ARBA00000085"/>
    </source>
</evidence>
<evidence type="ECO:0000313" key="12">
    <source>
        <dbReference type="EMBL" id="REG23781.1"/>
    </source>
</evidence>
<comment type="catalytic activity">
    <reaction evidence="1">
        <text>ATP + protein L-histidine = ADP + protein N-phospho-L-histidine.</text>
        <dbReference type="EC" id="2.7.13.3"/>
    </reaction>
</comment>
<dbReference type="SUPFAM" id="SSF55874">
    <property type="entry name" value="ATPase domain of HSP90 chaperone/DNA topoisomerase II/histidine kinase"/>
    <property type="match status" value="1"/>
</dbReference>
<evidence type="ECO:0000256" key="2">
    <source>
        <dbReference type="ARBA" id="ARBA00012438"/>
    </source>
</evidence>
<keyword evidence="10" id="KW-0472">Membrane</keyword>
<protein>
    <recommendedName>
        <fullName evidence="2">histidine kinase</fullName>
        <ecNumber evidence="2">2.7.13.3</ecNumber>
    </recommendedName>
</protein>
<comment type="caution">
    <text evidence="12">The sequence shown here is derived from an EMBL/GenBank/DDBJ whole genome shotgun (WGS) entry which is preliminary data.</text>
</comment>
<sequence>MTKIYEKIMIFITLAAYYLLNSDEAQVTVILISFIAAFSIDVINRKYMLFIVIVLFGFLLLLDINYLYFLPLISHIIFAEYGKYGILALIPILIFQQWGLLILSVLIFYLTALSLELSAAKELNRKMRDRLTEDNMRLKAQHNELMKSHEKDIYMAELNERNRIARDMHDALGHSLSSSILLIESLQYVKDENKLRKSLKQLQERLKMGMDDVRNSIHNLYDTSIELEARIESYLAEMENYKGEFIYDVKLTLTHEQKIDMLSLVREALTNIRKHSDAGAFKIVIKEHPKFLALTVKDDGSTEGYFKKGMGLQSMTETVQKYGGVLNVFKDEGFIVHAIFYKEGLENENSYSR</sequence>
<feature type="transmembrane region" description="Helical" evidence="10">
    <location>
        <begin position="25"/>
        <end position="43"/>
    </location>
</feature>
<gene>
    <name evidence="12" type="ORF">DFR63_1527</name>
</gene>
<evidence type="ECO:0000256" key="6">
    <source>
        <dbReference type="ARBA" id="ARBA00022777"/>
    </source>
</evidence>
<evidence type="ECO:0000256" key="3">
    <source>
        <dbReference type="ARBA" id="ARBA00022553"/>
    </source>
</evidence>
<evidence type="ECO:0000256" key="9">
    <source>
        <dbReference type="SAM" id="Coils"/>
    </source>
</evidence>
<dbReference type="CDD" id="cd16917">
    <property type="entry name" value="HATPase_UhpB-NarQ-NarX-like"/>
    <property type="match status" value="1"/>
</dbReference>
<keyword evidence="10" id="KW-1133">Transmembrane helix</keyword>
<dbReference type="OrthoDB" id="199946at2"/>
<dbReference type="PANTHER" id="PTHR24421:SF10">
    <property type="entry name" value="NITRATE_NITRITE SENSOR PROTEIN NARQ"/>
    <property type="match status" value="1"/>
</dbReference>
<feature type="transmembrane region" description="Helical" evidence="10">
    <location>
        <begin position="50"/>
        <end position="78"/>
    </location>
</feature>
<keyword evidence="6 12" id="KW-0418">Kinase</keyword>
<reference evidence="12 13" key="1">
    <citation type="submission" date="2018-08" db="EMBL/GenBank/DDBJ databases">
        <title>Genomic Encyclopedia of Type Strains, Phase IV (KMG-IV): sequencing the most valuable type-strain genomes for metagenomic binning, comparative biology and taxonomic classification.</title>
        <authorList>
            <person name="Goeker M."/>
        </authorList>
    </citation>
    <scope>NUCLEOTIDE SEQUENCE [LARGE SCALE GENOMIC DNA]</scope>
    <source>
        <strain evidence="12 13">DSM 17274</strain>
    </source>
</reference>
<evidence type="ECO:0000256" key="5">
    <source>
        <dbReference type="ARBA" id="ARBA00022741"/>
    </source>
</evidence>
<dbReference type="Pfam" id="PF07730">
    <property type="entry name" value="HisKA_3"/>
    <property type="match status" value="1"/>
</dbReference>
<keyword evidence="7" id="KW-0067">ATP-binding</keyword>
<accession>A0A3E0AVQ9</accession>
<evidence type="ECO:0000256" key="8">
    <source>
        <dbReference type="ARBA" id="ARBA00023012"/>
    </source>
</evidence>
<dbReference type="PANTHER" id="PTHR24421">
    <property type="entry name" value="NITRATE/NITRITE SENSOR PROTEIN NARX-RELATED"/>
    <property type="match status" value="1"/>
</dbReference>
<dbReference type="EMBL" id="QUMW01000012">
    <property type="protein sequence ID" value="REG23781.1"/>
    <property type="molecule type" value="Genomic_DNA"/>
</dbReference>
<keyword evidence="10" id="KW-0812">Transmembrane</keyword>
<dbReference type="Proteomes" id="UP000257076">
    <property type="component" value="Unassembled WGS sequence"/>
</dbReference>